<dbReference type="Proteomes" id="UP000297597">
    <property type="component" value="Unassembled WGS sequence"/>
</dbReference>
<dbReference type="PROSITE" id="PS51737">
    <property type="entry name" value="RECOMBINASE_DNA_BIND"/>
    <property type="match status" value="1"/>
</dbReference>
<dbReference type="OrthoDB" id="2048832at2"/>
<dbReference type="InterPro" id="IPR038109">
    <property type="entry name" value="DNA_bind_recomb_sf"/>
</dbReference>
<dbReference type="GO" id="GO:0000150">
    <property type="term" value="F:DNA strand exchange activity"/>
    <property type="evidence" value="ECO:0007669"/>
    <property type="project" value="InterPro"/>
</dbReference>
<dbReference type="SUPFAM" id="SSF53041">
    <property type="entry name" value="Resolvase-like"/>
    <property type="match status" value="1"/>
</dbReference>
<dbReference type="PANTHER" id="PTHR30461">
    <property type="entry name" value="DNA-INVERTASE FROM LAMBDOID PROPHAGE"/>
    <property type="match status" value="1"/>
</dbReference>
<gene>
    <name evidence="3" type="ORF">Pmgp_03191</name>
</gene>
<dbReference type="PANTHER" id="PTHR30461:SF23">
    <property type="entry name" value="DNA RECOMBINASE-RELATED"/>
    <property type="match status" value="1"/>
</dbReference>
<keyword evidence="4" id="KW-1185">Reference proteome</keyword>
<reference evidence="3 4" key="1">
    <citation type="journal article" date="2018" name="Environ. Microbiol.">
        <title>Novel energy conservation strategies and behaviour of Pelotomaculum schinkii driving syntrophic propionate catabolism.</title>
        <authorList>
            <person name="Hidalgo-Ahumada C.A.P."/>
            <person name="Nobu M.K."/>
            <person name="Narihiro T."/>
            <person name="Tamaki H."/>
            <person name="Liu W.T."/>
            <person name="Kamagata Y."/>
            <person name="Stams A.J.M."/>
            <person name="Imachi H."/>
            <person name="Sousa D.Z."/>
        </authorList>
    </citation>
    <scope>NUCLEOTIDE SEQUENCE [LARGE SCALE GENOMIC DNA]</scope>
    <source>
        <strain evidence="3 4">MGP</strain>
    </source>
</reference>
<dbReference type="GO" id="GO:0003677">
    <property type="term" value="F:DNA binding"/>
    <property type="evidence" value="ECO:0007669"/>
    <property type="project" value="InterPro"/>
</dbReference>
<sequence>MRVLFGKEKIDTLSAEGELALTVLASIAEEERKSTCENVKWSIRKKYAQGRILAIDAGKLLGYDKTADRGLVINEEEAKIVQMIFDLYLSGMNSSEAARYLNSLGVPSYKGHPWRSHRILSIISNEKYKGDTLFLKTFNADPLTKKRMKNTGILPQYYAENTHTAIIDKDTWECVRLELERQKRYCKEHRISTYHKNNEKHPPILLLFCIKIKYYIYKCHIV</sequence>
<dbReference type="AlphaFoldDB" id="A0A4Y7RKU9"/>
<evidence type="ECO:0000313" key="4">
    <source>
        <dbReference type="Proteomes" id="UP000297597"/>
    </source>
</evidence>
<dbReference type="RefSeq" id="WP_134215127.1">
    <property type="nucleotide sequence ID" value="NZ_QFFZ01000050.1"/>
</dbReference>
<evidence type="ECO:0000313" key="3">
    <source>
        <dbReference type="EMBL" id="TEB09370.1"/>
    </source>
</evidence>
<comment type="caution">
    <text evidence="3">The sequence shown here is derived from an EMBL/GenBank/DDBJ whole genome shotgun (WGS) entry which is preliminary data.</text>
</comment>
<protein>
    <recommendedName>
        <fullName evidence="5">Recombinase domain-containing protein</fullName>
    </recommendedName>
</protein>
<dbReference type="EMBL" id="QFFZ01000050">
    <property type="protein sequence ID" value="TEB09370.1"/>
    <property type="molecule type" value="Genomic_DNA"/>
</dbReference>
<organism evidence="3 4">
    <name type="scientific">Pelotomaculum propionicicum</name>
    <dbReference type="NCBI Taxonomy" id="258475"/>
    <lineage>
        <taxon>Bacteria</taxon>
        <taxon>Bacillati</taxon>
        <taxon>Bacillota</taxon>
        <taxon>Clostridia</taxon>
        <taxon>Eubacteriales</taxon>
        <taxon>Desulfotomaculaceae</taxon>
        <taxon>Pelotomaculum</taxon>
    </lineage>
</organism>
<evidence type="ECO:0008006" key="5">
    <source>
        <dbReference type="Google" id="ProtNLM"/>
    </source>
</evidence>
<dbReference type="InterPro" id="IPR006119">
    <property type="entry name" value="Resolv_N"/>
</dbReference>
<feature type="domain" description="Recombinase" evidence="2">
    <location>
        <begin position="60"/>
        <end position="185"/>
    </location>
</feature>
<dbReference type="InterPro" id="IPR050639">
    <property type="entry name" value="SSR_resolvase"/>
</dbReference>
<dbReference type="Gene3D" id="3.90.1750.20">
    <property type="entry name" value="Putative Large Serine Recombinase, Chain B, Domain 2"/>
    <property type="match status" value="1"/>
</dbReference>
<feature type="domain" description="Resolvase/invertase-type recombinase catalytic" evidence="1">
    <location>
        <begin position="1"/>
        <end position="50"/>
    </location>
</feature>
<proteinExistence type="predicted"/>
<dbReference type="InterPro" id="IPR011109">
    <property type="entry name" value="DNA_bind_recombinase_dom"/>
</dbReference>
<evidence type="ECO:0000259" key="2">
    <source>
        <dbReference type="PROSITE" id="PS51737"/>
    </source>
</evidence>
<evidence type="ECO:0000259" key="1">
    <source>
        <dbReference type="PROSITE" id="PS51736"/>
    </source>
</evidence>
<accession>A0A4Y7RKU9</accession>
<name>A0A4Y7RKU9_9FIRM</name>
<dbReference type="PROSITE" id="PS51736">
    <property type="entry name" value="RECOMBINASES_3"/>
    <property type="match status" value="1"/>
</dbReference>
<dbReference type="InterPro" id="IPR036162">
    <property type="entry name" value="Resolvase-like_N_sf"/>
</dbReference>
<dbReference type="Pfam" id="PF07508">
    <property type="entry name" value="Recombinase"/>
    <property type="match status" value="1"/>
</dbReference>